<feature type="compositionally biased region" description="Basic and acidic residues" evidence="2">
    <location>
        <begin position="248"/>
        <end position="257"/>
    </location>
</feature>
<dbReference type="GeneTree" id="ENSGT00530000063956"/>
<dbReference type="Gene3D" id="1.20.58.2190">
    <property type="match status" value="1"/>
</dbReference>
<protein>
    <recommendedName>
        <fullName evidence="3">Spermatogenesis-associated protein 2 PUB-like domain-containing protein</fullName>
    </recommendedName>
</protein>
<dbReference type="Proteomes" id="UP000314980">
    <property type="component" value="Unassembled WGS sequence"/>
</dbReference>
<dbReference type="InterPro" id="IPR048839">
    <property type="entry name" value="SPATA2_PUB-like"/>
</dbReference>
<proteinExistence type="inferred from homology"/>
<feature type="compositionally biased region" description="Basic and acidic residues" evidence="2">
    <location>
        <begin position="225"/>
        <end position="239"/>
    </location>
</feature>
<gene>
    <name evidence="4" type="primary">si:ch211-189a15.5</name>
</gene>
<dbReference type="PANTHER" id="PTHR15326:SF9">
    <property type="entry name" value="SPERMATOGENESIS-ASSOCIATED PROTEIN 2"/>
    <property type="match status" value="1"/>
</dbReference>
<feature type="compositionally biased region" description="Polar residues" evidence="2">
    <location>
        <begin position="205"/>
        <end position="222"/>
    </location>
</feature>
<evidence type="ECO:0000259" key="3">
    <source>
        <dbReference type="Pfam" id="PF21388"/>
    </source>
</evidence>
<reference evidence="4" key="2">
    <citation type="submission" date="2025-08" db="UniProtKB">
        <authorList>
            <consortium name="Ensembl"/>
        </authorList>
    </citation>
    <scope>IDENTIFICATION</scope>
</reference>
<evidence type="ECO:0000313" key="4">
    <source>
        <dbReference type="Ensembl" id="ENSLCAP00010000385.1"/>
    </source>
</evidence>
<dbReference type="Ensembl" id="ENSLCAT00010000407.1">
    <property type="protein sequence ID" value="ENSLCAP00010000385.1"/>
    <property type="gene ID" value="ENSLCAG00010000270.1"/>
</dbReference>
<dbReference type="Pfam" id="PF21388">
    <property type="entry name" value="SPATA2_PUB-like"/>
    <property type="match status" value="1"/>
</dbReference>
<feature type="compositionally biased region" description="Basic and acidic residues" evidence="2">
    <location>
        <begin position="484"/>
        <end position="494"/>
    </location>
</feature>
<sequence length="504" mass="56022">MKDGTGAGEQAEVSRQELYEDYVNCYLHQCVEARPCHDRRLLKKAAQYLLREPEPRDTFTVFPFYQAVGENCEPMSTNCRKHLCAFIKATELLETLCVNLFLQPWKKEFKTLKEWLEILQRRVRPTKLEEPTEKKTTTGQKEEEKKKQDADRKEVPLYSDTRLAVNPQSKPRKGHLISADQSIMEMQRTYPDLAFRGRPLVPDKQANSSRSSSKTVHTASDNYSDDSKAVELPKRDCIKGTKAAPADSKNDGSKADEVLGDNGRSSGANDGNSGGNTTPGNTTSSSFSNNNGSRVDDELSGPQAISLHITLRAGHKAEQGLKPGESQPTTEPTAWMQQQAPAGVQNKTPAKPELSSLGSIDEEKDLRDLAERMGQLCVQERKDEVNRKGEKKRREENTNQEMRKKGRKASTEGEADEQNLRKPVMETGPAQGTDANRCTRSSQSEREQRQLTVHHPSPLTVSTADCQSCTGAGSTGKPQEGEDSERAETGRGEEEQLAQSFVIL</sequence>
<name>A0A4W6BPM6_LATCA</name>
<evidence type="ECO:0000256" key="2">
    <source>
        <dbReference type="SAM" id="MobiDB-lite"/>
    </source>
</evidence>
<dbReference type="AlphaFoldDB" id="A0A4W6BPM6"/>
<evidence type="ECO:0000313" key="5">
    <source>
        <dbReference type="Proteomes" id="UP000314980"/>
    </source>
</evidence>
<dbReference type="GO" id="GO:0005737">
    <property type="term" value="C:cytoplasm"/>
    <property type="evidence" value="ECO:0007669"/>
    <property type="project" value="TreeGrafter"/>
</dbReference>
<dbReference type="PANTHER" id="PTHR15326">
    <property type="entry name" value="SPERMATOGENESIS-ASSOCIATED PROTEIN 2/TAMOZHENNIC"/>
    <property type="match status" value="1"/>
</dbReference>
<feature type="region of interest" description="Disordered" evidence="2">
    <location>
        <begin position="197"/>
        <end position="504"/>
    </location>
</feature>
<comment type="similarity">
    <text evidence="1">Belongs to the SPATA2 family.</text>
</comment>
<reference evidence="5" key="1">
    <citation type="submission" date="2015-09" db="EMBL/GenBank/DDBJ databases">
        <authorList>
            <person name="Sai Rama Sridatta P."/>
        </authorList>
    </citation>
    <scope>NUCLEOTIDE SEQUENCE [LARGE SCALE GENOMIC DNA]</scope>
</reference>
<feature type="compositionally biased region" description="Polar residues" evidence="2">
    <location>
        <begin position="326"/>
        <end position="348"/>
    </location>
</feature>
<feature type="domain" description="Spermatogenesis-associated protein 2 PUB-like" evidence="3">
    <location>
        <begin position="22"/>
        <end position="115"/>
    </location>
</feature>
<feature type="region of interest" description="Disordered" evidence="2">
    <location>
        <begin position="128"/>
        <end position="181"/>
    </location>
</feature>
<feature type="compositionally biased region" description="Polar residues" evidence="2">
    <location>
        <begin position="433"/>
        <end position="442"/>
    </location>
</feature>
<evidence type="ECO:0000256" key="1">
    <source>
        <dbReference type="ARBA" id="ARBA00038142"/>
    </source>
</evidence>
<organism evidence="4 5">
    <name type="scientific">Lates calcarifer</name>
    <name type="common">Barramundi</name>
    <name type="synonym">Holocentrus calcarifer</name>
    <dbReference type="NCBI Taxonomy" id="8187"/>
    <lineage>
        <taxon>Eukaryota</taxon>
        <taxon>Metazoa</taxon>
        <taxon>Chordata</taxon>
        <taxon>Craniata</taxon>
        <taxon>Vertebrata</taxon>
        <taxon>Euteleostomi</taxon>
        <taxon>Actinopterygii</taxon>
        <taxon>Neopterygii</taxon>
        <taxon>Teleostei</taxon>
        <taxon>Neoteleostei</taxon>
        <taxon>Acanthomorphata</taxon>
        <taxon>Carangaria</taxon>
        <taxon>Carangaria incertae sedis</taxon>
        <taxon>Centropomidae</taxon>
        <taxon>Lates</taxon>
    </lineage>
</organism>
<feature type="compositionally biased region" description="Basic and acidic residues" evidence="2">
    <location>
        <begin position="379"/>
        <end position="403"/>
    </location>
</feature>
<feature type="compositionally biased region" description="Polar residues" evidence="2">
    <location>
        <begin position="459"/>
        <end position="472"/>
    </location>
</feature>
<accession>A0A4W6BPM6</accession>
<feature type="compositionally biased region" description="Basic and acidic residues" evidence="2">
    <location>
        <begin position="128"/>
        <end position="155"/>
    </location>
</feature>
<feature type="compositionally biased region" description="Low complexity" evidence="2">
    <location>
        <begin position="260"/>
        <end position="293"/>
    </location>
</feature>
<reference evidence="4" key="3">
    <citation type="submission" date="2025-09" db="UniProtKB">
        <authorList>
            <consortium name="Ensembl"/>
        </authorList>
    </citation>
    <scope>IDENTIFICATION</scope>
</reference>
<keyword evidence="5" id="KW-1185">Reference proteome</keyword>